<proteinExistence type="predicted"/>
<name>A0A2M6YD35_9BACT</name>
<evidence type="ECO:0000313" key="1">
    <source>
        <dbReference type="EMBL" id="PIU24616.1"/>
    </source>
</evidence>
<organism evidence="1 2">
    <name type="scientific">Candidatus Berkelbacteria bacterium CG08_land_8_20_14_0_20_39_8</name>
    <dbReference type="NCBI Taxonomy" id="1974511"/>
    <lineage>
        <taxon>Bacteria</taxon>
        <taxon>Candidatus Berkelbacteria</taxon>
    </lineage>
</organism>
<comment type="caution">
    <text evidence="1">The sequence shown here is derived from an EMBL/GenBank/DDBJ whole genome shotgun (WGS) entry which is preliminary data.</text>
</comment>
<gene>
    <name evidence="1" type="ORF">COT12_00115</name>
</gene>
<dbReference type="Proteomes" id="UP000229896">
    <property type="component" value="Unassembled WGS sequence"/>
</dbReference>
<evidence type="ECO:0000313" key="2">
    <source>
        <dbReference type="Proteomes" id="UP000229896"/>
    </source>
</evidence>
<dbReference type="EMBL" id="PEXI01000005">
    <property type="protein sequence ID" value="PIU24616.1"/>
    <property type="molecule type" value="Genomic_DNA"/>
</dbReference>
<accession>A0A2M6YD35</accession>
<reference evidence="2" key="1">
    <citation type="submission" date="2017-09" db="EMBL/GenBank/DDBJ databases">
        <title>Depth-based differentiation of microbial function through sediment-hosted aquifers and enrichment of novel symbionts in the deep terrestrial subsurface.</title>
        <authorList>
            <person name="Probst A.J."/>
            <person name="Ladd B."/>
            <person name="Jarett J.K."/>
            <person name="Geller-Mcgrath D.E."/>
            <person name="Sieber C.M.K."/>
            <person name="Emerson J.B."/>
            <person name="Anantharaman K."/>
            <person name="Thomas B.C."/>
            <person name="Malmstrom R."/>
            <person name="Stieglmeier M."/>
            <person name="Klingl A."/>
            <person name="Woyke T."/>
            <person name="Ryan C.M."/>
            <person name="Banfield J.F."/>
        </authorList>
    </citation>
    <scope>NUCLEOTIDE SEQUENCE [LARGE SCALE GENOMIC DNA]</scope>
</reference>
<dbReference type="AlphaFoldDB" id="A0A2M6YD35"/>
<sequence>MKSPFSICLFDDNGFFLSVAGENNKQPYLSIGMKDGQKIAGVYNSSNNDATDQLLLELADKNLDAARWLLNKKLLLANPKKTIPALVKANIIKGTIIEADGEDQIVVYQYTPETKEILAHYKWEKSKRSTTLFFYIED</sequence>
<protein>
    <submittedName>
        <fullName evidence="1">Uncharacterized protein</fullName>
    </submittedName>
</protein>